<evidence type="ECO:0000259" key="5">
    <source>
        <dbReference type="PROSITE" id="PS50197"/>
    </source>
</evidence>
<dbReference type="InterPro" id="IPR050865">
    <property type="entry name" value="BEACH_Domain"/>
</dbReference>
<feature type="compositionally biased region" description="Polar residues" evidence="4">
    <location>
        <begin position="2279"/>
        <end position="2288"/>
    </location>
</feature>
<evidence type="ECO:0000256" key="2">
    <source>
        <dbReference type="ARBA" id="ARBA00022737"/>
    </source>
</evidence>
<dbReference type="EMBL" id="BSXT01000091">
    <property type="protein sequence ID" value="GMF17286.1"/>
    <property type="molecule type" value="Genomic_DNA"/>
</dbReference>
<dbReference type="Gene3D" id="1.10.1540.10">
    <property type="entry name" value="BEACH domain"/>
    <property type="match status" value="1"/>
</dbReference>
<dbReference type="InterPro" id="IPR001680">
    <property type="entry name" value="WD40_rpt"/>
</dbReference>
<dbReference type="Pfam" id="PF20426">
    <property type="entry name" value="NBCH_WD40"/>
    <property type="match status" value="1"/>
</dbReference>
<dbReference type="InterPro" id="IPR011993">
    <property type="entry name" value="PH-like_dom_sf"/>
</dbReference>
<evidence type="ECO:0000259" key="6">
    <source>
        <dbReference type="PROSITE" id="PS51783"/>
    </source>
</evidence>
<evidence type="ECO:0000313" key="7">
    <source>
        <dbReference type="EMBL" id="GMF17286.1"/>
    </source>
</evidence>
<feature type="domain" description="BEACH-type PH" evidence="6">
    <location>
        <begin position="1790"/>
        <end position="1906"/>
    </location>
</feature>
<dbReference type="OrthoDB" id="26681at2759"/>
<organism evidence="7 8">
    <name type="scientific">Phytophthora fragariaefolia</name>
    <dbReference type="NCBI Taxonomy" id="1490495"/>
    <lineage>
        <taxon>Eukaryota</taxon>
        <taxon>Sar</taxon>
        <taxon>Stramenopiles</taxon>
        <taxon>Oomycota</taxon>
        <taxon>Peronosporomycetes</taxon>
        <taxon>Peronosporales</taxon>
        <taxon>Peronosporaceae</taxon>
        <taxon>Phytophthora</taxon>
    </lineage>
</organism>
<gene>
    <name evidence="7" type="ORF">Pfra01_000115000</name>
</gene>
<dbReference type="InterPro" id="IPR015943">
    <property type="entry name" value="WD40/YVTN_repeat-like_dom_sf"/>
</dbReference>
<feature type="domain" description="BEACH" evidence="5">
    <location>
        <begin position="1923"/>
        <end position="2194"/>
    </location>
</feature>
<evidence type="ECO:0000256" key="3">
    <source>
        <dbReference type="PROSITE-ProRule" id="PRU00221"/>
    </source>
</evidence>
<sequence length="2598" mass="288620">MEELRVLLRDAEEAQEQTLQAVSSDAEQVGRLKDPVLLLLDVLSQCDTAEARLETLLVLRRVFASCSAYFYDAQAFLETSTDVSRRRHGAKRGNAVLKALLASLSTLSNQDEVDQEIVQALVDMVRDLCVQSMSATDVVALFDFLRLGRPPARQRVLQMQKELVEMDTLPRAIFTMRGANAGLVVPSDQQLFTKKGYSFSFGIHLDVNAALVPLYSFRGQNGQGVSAVLEGHSLVVRMFGGQGIVQQVEVPFAECIEKMERDWVHMCVVHAKKMVFKDKLSVFVDGKSVFSGNLVYPDPLMMVGGQNGIGINPLAENLRGKLWCPTLFGVTLSEAEVQRLHWLTHWKNDLNSVAAENVGLTDKSKFCFCYDARSCDLKNHVCYDVSGNDCHGLLKPGTSAYLTQSFVHALDSVGGCGCFLLLLLDQIPEMADFHPVHEFGMGEISDLLEFVGIGLRHSTVCRSHFVRLRGVKVVEFILQSISPSYLSVHLLDGVVSILEAMIDFLESDEEIMEYIYRLLFFNTSWFLSPFETQVQLLGDVLPKYLQILQKASLRERSRLSDTGSTPNNSGKLVVSRAASLSEFTRSLDTKDQVDISFFCRLISQVYMLGGSSDTDELTAGQMDTTQLSQLRGLVLRKLIDILLFPTVQETASDQWRQLVAYIFQRCEAGSADNVDVGEILHYLAQNLALTEPRKIAVGVPARQMQLTTNVFKLSKGTVRVLWRPMLSVNYHVRLAALQLFELYTSDKVLLHKCDMLMLYSSFQAHTLTNDVADLLLDIVVGRKRSTQGSTKPTVETRTGSFARMTFIPSVLLSLIHNANFDVQARILGEIQAQLNSPTMGDSVKEAIRSWPSWMSRLRSLTLGASVAAAANHTAEIGVTRERSQTQSEELNEACALLSADSTSVFVKLGAAQVIAESGDVSGCDFALSLLQNRSQSEAVSREIINMVINQFPERWCELVRKLANQIIADIVAYCILHVKNGWMHFLEFYFCHCRTPSDLCSLTAVICEHAMRQATQKYSMPQSEIIWENLCQVAAIVSQSSLMAIKMTEILKMNEVVLSPGQESILTRKAFELWQVILPHLNRINWDGLMANLVQKADYCSEITSEETAIFTHLVASRSRSMFLALQTTMKHVTTAQTSNSNDEELVQKFHNVLELLKLIVSLPVATSPQRSGGSLSPLAGSFSAAPVSESVLPEMALALPLSGITDSSKFFTVLQATAPERELVHMYVLDGCYTILEASVEGHDIGTVRLLVKIMVALANTALHLRDPSASPEVTKTLQIMSSTDLTFFTELSQFRELFLLWRLHRENHHTCCDTTILQDYVGMLNADFVRRWIYVMEHHTMEFNPYLIQQHASSQAEVLGNELHQCEILWKEITDENEAAEVARGNEHDMVDNSRLVELKQSTEKFASSVHKLLAHSSHDTSLFVANGSASASSGQECSSQFEADTRRGGDDVIVKIDSRENSFRMRLRLKRVVEDYRSRNLSCEYPASSLTDTESKESRRQLSRRFRRSVQEGLADLEQSWRSDAGSDYSDFLADAQMRAAIIRSLSNPEEYESAYGCASDDDELDADDIDFYDAQEDDDVSQLSDGSLQKDREIKLDAYSYSTNVTQPCTQTEPHSSSVSSTVSAPIGIPGKLDNVAATIISPSSSSPVLSLKGASPLSAFSLGASVLTVVGGVADYFQKSVKDAKDVVEYGVDSLYTTKDVVSEEAQALMQEVSTYIDNTQGNSMGSTENIALDTVSLELTPSSLKMMESKLSSDKVDNGHPELFPSSSSTRSGEDEKTAAKRTHARSKIDLQVNAQLVRHLYVVEGKLFLSSSSLRFVAERVVDEHEVVLVEKKPGLPMDNVWRFLFKRRRWRIDDIVAMYRRRYLLKPTALELFIQPTRKNYFFNLSSEDVVLFHEALMARRPLLLKRDPSVRRLRHPSSLFRNSSMSNRWVQHEISTFEYLMWLNTIAGRTYNDLTQYPVFPWIISNYDSATLDLSRKETYRDLTKPMGALEPTRLKFFVDRYNAFEDPDIPKFMYPFTSYALSIQGGKFDHADRLFHSIAETWHNCLTDYTDLKELTPEWFYLPEFLLNCNKLDLGTRQSGVGVNDVVLPPWASSPEDFVMKNLVALESEYVSANIHHWIDLVFGCNQRGAAAVKANNVFFYLTYEGMVDIDSITDPVVKSSMQSQIAHFGQTPTQVLREPHPQRQSLLKAVFASSTPGSAKAWSICSASDLPRSLLSVPHEAPVVLVKLIHGTSLIVCVDGNGMLSTHRFGPKLAKTQHHQHSSKSKGAVSTASSSGDHSGEFIELQDRKSRKVLGEKRFLSVHQSAPNSVALLHEGMVICTVGHHDFSARFHSTADGALLYRLLQHQSVVTCVNTSSSGVLLALGCTDGTISVWKVATMNSTLLSALKLFRGSKSSSKPVHANDYSADQVLLGHNAQVNCVRASDELGVCVSGSASNECLVHNLEDGSIIHSFDVPGDLEPGVTSLALSSVGHVVLQSMGIGNPILYSFHLNGTLMAKLSLGDRPMASLSICARYSKVIASNSEQALVMTAHTLNDQRVLLEREAYGDISSQGLAPDEMHVVFGVGSGKIVCLPLLPPQLPLHQTEM</sequence>
<dbReference type="PROSITE" id="PS51783">
    <property type="entry name" value="PH_BEACH"/>
    <property type="match status" value="1"/>
</dbReference>
<dbReference type="Pfam" id="PF02138">
    <property type="entry name" value="Beach"/>
    <property type="match status" value="1"/>
</dbReference>
<dbReference type="SUPFAM" id="SSF49899">
    <property type="entry name" value="Concanavalin A-like lectins/glucanases"/>
    <property type="match status" value="1"/>
</dbReference>
<feature type="compositionally biased region" description="Basic residues" evidence="4">
    <location>
        <begin position="2266"/>
        <end position="2275"/>
    </location>
</feature>
<dbReference type="PROSITE" id="PS50082">
    <property type="entry name" value="WD_REPEATS_2"/>
    <property type="match status" value="1"/>
</dbReference>
<protein>
    <submittedName>
        <fullName evidence="7">Unnamed protein product</fullName>
    </submittedName>
</protein>
<dbReference type="PROSITE" id="PS50197">
    <property type="entry name" value="BEACH"/>
    <property type="match status" value="1"/>
</dbReference>
<keyword evidence="8" id="KW-1185">Reference proteome</keyword>
<proteinExistence type="predicted"/>
<dbReference type="InterPro" id="IPR023362">
    <property type="entry name" value="PH-BEACH_dom"/>
</dbReference>
<dbReference type="InterPro" id="IPR031570">
    <property type="entry name" value="NBEA/BDCP_DUF4704"/>
</dbReference>
<evidence type="ECO:0000256" key="1">
    <source>
        <dbReference type="ARBA" id="ARBA00022574"/>
    </source>
</evidence>
<keyword evidence="1 3" id="KW-0853">WD repeat</keyword>
<dbReference type="SMART" id="SM01026">
    <property type="entry name" value="Beach"/>
    <property type="match status" value="1"/>
</dbReference>
<feature type="repeat" description="WD" evidence="3">
    <location>
        <begin position="2354"/>
        <end position="2395"/>
    </location>
</feature>
<dbReference type="InterPro" id="IPR000409">
    <property type="entry name" value="BEACH_dom"/>
</dbReference>
<dbReference type="InterPro" id="IPR036372">
    <property type="entry name" value="BEACH_dom_sf"/>
</dbReference>
<dbReference type="PROSITE" id="PS50294">
    <property type="entry name" value="WD_REPEATS_REGION"/>
    <property type="match status" value="1"/>
</dbReference>
<feature type="compositionally biased region" description="Basic and acidic residues" evidence="4">
    <location>
        <begin position="1754"/>
        <end position="1766"/>
    </location>
</feature>
<evidence type="ECO:0000313" key="8">
    <source>
        <dbReference type="Proteomes" id="UP001165121"/>
    </source>
</evidence>
<feature type="region of interest" description="Disordered" evidence="4">
    <location>
        <begin position="2263"/>
        <end position="2292"/>
    </location>
</feature>
<dbReference type="Gene3D" id="2.130.10.10">
    <property type="entry name" value="YVTN repeat-like/Quinoprotein amine dehydrogenase"/>
    <property type="match status" value="1"/>
</dbReference>
<dbReference type="InterPro" id="IPR013320">
    <property type="entry name" value="ConA-like_dom_sf"/>
</dbReference>
<dbReference type="Pfam" id="PF14844">
    <property type="entry name" value="PH_BEACH"/>
    <property type="match status" value="1"/>
</dbReference>
<dbReference type="CDD" id="cd01201">
    <property type="entry name" value="PH_BEACH"/>
    <property type="match status" value="1"/>
</dbReference>
<dbReference type="InterPro" id="IPR036322">
    <property type="entry name" value="WD40_repeat_dom_sf"/>
</dbReference>
<reference evidence="7" key="1">
    <citation type="submission" date="2023-04" db="EMBL/GenBank/DDBJ databases">
        <title>Phytophthora fragariaefolia NBRC 109709.</title>
        <authorList>
            <person name="Ichikawa N."/>
            <person name="Sato H."/>
            <person name="Tonouchi N."/>
        </authorList>
    </citation>
    <scope>NUCLEOTIDE SEQUENCE</scope>
    <source>
        <strain evidence="7">NBRC 109709</strain>
    </source>
</reference>
<dbReference type="SUPFAM" id="SSF50729">
    <property type="entry name" value="PH domain-like"/>
    <property type="match status" value="1"/>
</dbReference>
<keyword evidence="2" id="KW-0677">Repeat</keyword>
<dbReference type="SMART" id="SM00320">
    <property type="entry name" value="WD40"/>
    <property type="match status" value="3"/>
</dbReference>
<accession>A0A9W6WKV3</accession>
<dbReference type="InterPro" id="IPR046851">
    <property type="entry name" value="NBCH_WD40"/>
</dbReference>
<dbReference type="Gene3D" id="2.30.29.30">
    <property type="entry name" value="Pleckstrin-homology domain (PH domain)/Phosphotyrosine-binding domain (PTB)"/>
    <property type="match status" value="1"/>
</dbReference>
<dbReference type="Proteomes" id="UP001165121">
    <property type="component" value="Unassembled WGS sequence"/>
</dbReference>
<comment type="caution">
    <text evidence="7">The sequence shown here is derived from an EMBL/GenBank/DDBJ whole genome shotgun (WGS) entry which is preliminary data.</text>
</comment>
<dbReference type="CDD" id="cd06071">
    <property type="entry name" value="Beach"/>
    <property type="match status" value="1"/>
</dbReference>
<evidence type="ECO:0000256" key="4">
    <source>
        <dbReference type="SAM" id="MobiDB-lite"/>
    </source>
</evidence>
<dbReference type="SUPFAM" id="SSF50978">
    <property type="entry name" value="WD40 repeat-like"/>
    <property type="match status" value="1"/>
</dbReference>
<dbReference type="Pfam" id="PF15787">
    <property type="entry name" value="DUF4704"/>
    <property type="match status" value="1"/>
</dbReference>
<dbReference type="SUPFAM" id="SSF81837">
    <property type="entry name" value="BEACH domain"/>
    <property type="match status" value="1"/>
</dbReference>
<dbReference type="PANTHER" id="PTHR13743">
    <property type="entry name" value="BEIGE/BEACH-RELATED"/>
    <property type="match status" value="1"/>
</dbReference>
<name>A0A9W6WKV3_9STRA</name>
<dbReference type="PANTHER" id="PTHR13743:SF163">
    <property type="entry name" value="BEACH DOMAIN-CONTAINING PROTEIN"/>
    <property type="match status" value="1"/>
</dbReference>
<feature type="region of interest" description="Disordered" evidence="4">
    <location>
        <begin position="1754"/>
        <end position="1791"/>
    </location>
</feature>